<dbReference type="Proteomes" id="UP000006334">
    <property type="component" value="Unassembled WGS sequence"/>
</dbReference>
<dbReference type="Gene3D" id="3.30.559.10">
    <property type="entry name" value="Chloramphenicol acetyltransferase-like domain"/>
    <property type="match status" value="1"/>
</dbReference>
<dbReference type="SUPFAM" id="SSF47336">
    <property type="entry name" value="ACP-like"/>
    <property type="match status" value="2"/>
</dbReference>
<dbReference type="InterPro" id="IPR042099">
    <property type="entry name" value="ANL_N_sf"/>
</dbReference>
<evidence type="ECO:0000313" key="6">
    <source>
        <dbReference type="EMBL" id="GAC13700.1"/>
    </source>
</evidence>
<dbReference type="Pfam" id="PF00668">
    <property type="entry name" value="Condensation"/>
    <property type="match status" value="1"/>
</dbReference>
<feature type="region of interest" description="Disordered" evidence="4">
    <location>
        <begin position="2387"/>
        <end position="2422"/>
    </location>
</feature>
<dbReference type="CDD" id="cd17652">
    <property type="entry name" value="A_NRPS_CmdD_like"/>
    <property type="match status" value="1"/>
</dbReference>
<dbReference type="Pfam" id="PF08659">
    <property type="entry name" value="KR"/>
    <property type="match status" value="1"/>
</dbReference>
<evidence type="ECO:0000256" key="4">
    <source>
        <dbReference type="SAM" id="MobiDB-lite"/>
    </source>
</evidence>
<dbReference type="OrthoDB" id="9757559at2"/>
<sequence>MHGSNFEQLISDHPGITDFFLHNKADKSGKSKSILFVVVDEFYAEQEIQNSIFEFLPPNHSVDFVVPVTTIPLNQFGEIDTTALDSLYIFEQNNLNANLEQHFASHNRQDAVALLTPNSFDTPPLYLNDLIQVKTSPQNTAKKQQKTSQVNATTNNQIAYSDGGKLDVPDNAPKVLVDCLLRAASANNGNNIVSYKQGVERSLDYPQLLEQASKVLCGLRKQGHKVGSPFIFQFADNAEFLINFWGCLLGGFVPVPMALAADYQNDQSAIDNLQRVSAMLGNAAILTSTELHADISAMQWLQQKNAVPVINCTELQSNSIDSDYYQASEEDVTLIMLTSGTTGTPKGVPLTHKNLISRSIGSVQVNGFSEQTRSLNWMPLDHVAGIIFFHLRDVYLGCTQVHVAAADILAAPLSWIDLLEQHQASVTFAPNFAFGLIAGLSEEIAQRNWDLSALKLVLNGGEAVVASTARQFLQLFESSGLSKHAMCPAWGMSETSSGITYARDFELDNTSDSDSHVSVGPPMPGDFMRITDAQNQVLNEGDVGRLQVKGHTVFHGYYQNPEANEEAFTEDGWFNTGDLGILVDGKLTITGREKDVIIVNGVNYSGPEIESIVEDIEQISRSFAAACAVADPHQGGKECLAIFFVCDGNLTASLLRTIKGQVTSKAGVSPQYLVPLQRDQIPKTSIGKIQRTKLKNSFEAGHFYQQIKTADMLLGNHCIPAWLFQPSWQLTQPVLIQSLAQKKVVIFAHQNTISIELVNQLKTLGAEPILVTGSDTLSLNGNDPLQIRSVQSEDYTAAMAHIAESDNKTSIDYVLCLWSLQDEDDTSTWDENSPQLYSAIVACAAGICSYVENDQQLQLMYVTQGAQSWQSSQVTADNAGLPALIKTLKQELPDINYVHIDLALNEPDAASKIIIELQSKQAGKDIIWSNQQRFSAELNPCRLTSIETDPLAPNQPAGFVLSGGLGGIGQQLIKTLLHSAHAKILIIGRSSLEDVKQQHVNLSKWLKSTANLSYVTADVTNSEAVNLAVKTWLSEQQVTLHSIFHLAGGYHEATLQEESVQGFSDLAVAKLAGANSFANILTQFPAANLINFSSTAGVFGGATIGAYAAASCALDGLSHNLRQQGLRCFDINWSSWRSTGMSEGNTAIEALRARGILELDIEAALNSLRLILGQGEAGQYIVGLDPQNPIIRRLMPNCLNSLTPTVFSSSEGTAGSEKLDFVDNFAQSFETPLLQIDKIPLLSDGQVDEAALTLIATQGNTEVVPAKTETEKAVVEIWKKILNLDTVSIQWNFFDVGGQSITATKLIAAIRTQFAVNWTLKDIFSAATCEQQAAAIEQIVSQSESNILEQADIPILDRSEPLPLSSAQKRLWFIEQLDIPSSAYNVTASIRFDHTPEHARLEQCLEAIMRSQESLRVVFPSLGGVPKQHVLESVSAHINTKSVASISEYNQLLISEGRFQFDLTHGPLLRATLVNFEDEFTLVLTLHHIISDGWSMRVLFQQFEAIYTGQKLPVLPANSVQYADYAAWQQGKLEKGDYQQQLAYWQQNLKGALSGFGIPTDFPRPQVQTYNGKRIKQCIPAKLSGQLQEFAKQRNKTSFVLLLTAFKVLLARYAQQSDVLVGTVVANRDFAQVENLIGFFVNPVVLRTDVSKQSSFEQLLDAVNHTTLDAVANHNIPFEYLADKLQPPRDTSRSPLFQIAFDFRDPDLTRSENQQLSYNVMEADLGTAKYDLHLTLEEAGSEILAYWEYNTDLFAAQTIERMTLNYQRLLENVINAPEQTISSIDLLSPVEITLQNSWNQTDAPYKNALCMHQLFELAVQNRGDEEALRFGNQSLTYKQLNQKANQLARELITHGAVRNGLVAMCVERSLDTVICVLAILKSGAAYMALDPSYPQQRLDFMLADSGASLLLTRGTYADKFASQNIKTVTYDDSDSVSHHDPQNLDINSNPHDLAYVIYTSGSTGTPKGVMLEHGGWCNIAQAQIDSFGLQPGMRILQFASMSFDASAFELAMAWGSQGTLVMGAKEAVLPGPALANLLNQQHVQVVTLPPTALSALGDESLPDLKVITVAGEACSAELVQKWAGPERRFFNLYGPTETTIWASYAECYQSDEGLPVIGKPVANTQLFVLDEQLNRLPAGMPGELGIAGVGVARGYINRADLTAERFIENQFSNSTNSKIYRSGDLVKYRADGNLEFLGRIDHQVKVRGFRIELGEIEAVLRKYPNVTEAVVVAHQTQAYDKTLFAYVSTVNSSNTDALAIREFLKESLTDYMVPSQVFVLDSLPLSLNGKVDRKALPSPESLRAKTQTTVSNASSSMESLVSDIWKNVLDLDAIDINQNFFDIGGHSLKMAQVQTQLVEKLNKEVSLVDLFQYTTIKTLANYLDSLSGEKSESTPKVEKQKSKVSGQQRLAKMAAMKKRQGR</sequence>
<name>K6YQV2_9ALTE</name>
<dbReference type="FunFam" id="3.30.300.30:FF:000010">
    <property type="entry name" value="Enterobactin synthetase component F"/>
    <property type="match status" value="1"/>
</dbReference>
<dbReference type="InterPro" id="IPR023213">
    <property type="entry name" value="CAT-like_dom_sf"/>
</dbReference>
<evidence type="ECO:0000259" key="5">
    <source>
        <dbReference type="PROSITE" id="PS50075"/>
    </source>
</evidence>
<dbReference type="GO" id="GO:0031177">
    <property type="term" value="F:phosphopantetheine binding"/>
    <property type="evidence" value="ECO:0007669"/>
    <property type="project" value="InterPro"/>
</dbReference>
<dbReference type="Gene3D" id="3.30.559.30">
    <property type="entry name" value="Nonribosomal peptide synthetase, condensation domain"/>
    <property type="match status" value="1"/>
</dbReference>
<dbReference type="Pfam" id="PF00550">
    <property type="entry name" value="PP-binding"/>
    <property type="match status" value="2"/>
</dbReference>
<dbReference type="FunFam" id="3.40.50.980:FF:000001">
    <property type="entry name" value="Non-ribosomal peptide synthetase"/>
    <property type="match status" value="1"/>
</dbReference>
<dbReference type="STRING" id="1127673.GLIP_1058"/>
<dbReference type="NCBIfam" id="TIGR01733">
    <property type="entry name" value="AA-adenyl-dom"/>
    <property type="match status" value="1"/>
</dbReference>
<reference evidence="6 7" key="1">
    <citation type="journal article" date="2017" name="Antonie Van Leeuwenhoek">
        <title>Rhizobium rhizosphaerae sp. nov., a novel species isolated from rice rhizosphere.</title>
        <authorList>
            <person name="Zhao J.J."/>
            <person name="Zhang J."/>
            <person name="Zhang R.J."/>
            <person name="Zhang C.W."/>
            <person name="Yin H.Q."/>
            <person name="Zhang X.X."/>
        </authorList>
    </citation>
    <scope>NUCLEOTIDE SEQUENCE [LARGE SCALE GENOMIC DNA]</scope>
    <source>
        <strain evidence="6 7">E3</strain>
    </source>
</reference>
<evidence type="ECO:0000256" key="1">
    <source>
        <dbReference type="ARBA" id="ARBA00006484"/>
    </source>
</evidence>
<dbReference type="InterPro" id="IPR025110">
    <property type="entry name" value="AMP-bd_C"/>
</dbReference>
<organism evidence="6 7">
    <name type="scientific">Aliiglaciecola lipolytica E3</name>
    <dbReference type="NCBI Taxonomy" id="1127673"/>
    <lineage>
        <taxon>Bacteria</taxon>
        <taxon>Pseudomonadati</taxon>
        <taxon>Pseudomonadota</taxon>
        <taxon>Gammaproteobacteria</taxon>
        <taxon>Alteromonadales</taxon>
        <taxon>Alteromonadaceae</taxon>
        <taxon>Aliiglaciecola</taxon>
    </lineage>
</organism>
<dbReference type="Gene3D" id="2.30.38.10">
    <property type="entry name" value="Luciferase, Domain 3"/>
    <property type="match status" value="1"/>
</dbReference>
<dbReference type="InterPro" id="IPR057326">
    <property type="entry name" value="KR_dom"/>
</dbReference>
<dbReference type="eggNOG" id="COG1020">
    <property type="taxonomic scope" value="Bacteria"/>
</dbReference>
<proteinExistence type="inferred from homology"/>
<dbReference type="InterPro" id="IPR036736">
    <property type="entry name" value="ACP-like_sf"/>
</dbReference>
<feature type="domain" description="Carrier" evidence="5">
    <location>
        <begin position="1265"/>
        <end position="1340"/>
    </location>
</feature>
<dbReference type="GO" id="GO:0003824">
    <property type="term" value="F:catalytic activity"/>
    <property type="evidence" value="ECO:0007669"/>
    <property type="project" value="InterPro"/>
</dbReference>
<dbReference type="SUPFAM" id="SSF51735">
    <property type="entry name" value="NAD(P)-binding Rossmann-fold domains"/>
    <property type="match status" value="2"/>
</dbReference>
<dbReference type="GO" id="GO:0043041">
    <property type="term" value="P:amino acid activation for nonribosomal peptide biosynthetic process"/>
    <property type="evidence" value="ECO:0007669"/>
    <property type="project" value="TreeGrafter"/>
</dbReference>
<comment type="similarity">
    <text evidence="1">Belongs to the short-chain dehydrogenases/reductases (SDR) family.</text>
</comment>
<keyword evidence="2" id="KW-0596">Phosphopantetheine</keyword>
<keyword evidence="3" id="KW-0597">Phosphoprotein</keyword>
<dbReference type="CDD" id="cd19531">
    <property type="entry name" value="LCL_NRPS-like"/>
    <property type="match status" value="1"/>
</dbReference>
<dbReference type="Gene3D" id="3.40.50.980">
    <property type="match status" value="2"/>
</dbReference>
<dbReference type="PANTHER" id="PTHR45527">
    <property type="entry name" value="NONRIBOSOMAL PEPTIDE SYNTHETASE"/>
    <property type="match status" value="1"/>
</dbReference>
<dbReference type="SMART" id="SM00823">
    <property type="entry name" value="PKS_PP"/>
    <property type="match status" value="1"/>
</dbReference>
<dbReference type="GO" id="GO:0005737">
    <property type="term" value="C:cytoplasm"/>
    <property type="evidence" value="ECO:0007669"/>
    <property type="project" value="TreeGrafter"/>
</dbReference>
<dbReference type="InterPro" id="IPR000873">
    <property type="entry name" value="AMP-dep_synth/lig_dom"/>
</dbReference>
<evidence type="ECO:0000256" key="3">
    <source>
        <dbReference type="ARBA" id="ARBA00022553"/>
    </source>
</evidence>
<dbReference type="SUPFAM" id="SSF56801">
    <property type="entry name" value="Acetyl-CoA synthetase-like"/>
    <property type="match status" value="3"/>
</dbReference>
<evidence type="ECO:0000256" key="2">
    <source>
        <dbReference type="ARBA" id="ARBA00022450"/>
    </source>
</evidence>
<feature type="domain" description="Carrier" evidence="5">
    <location>
        <begin position="2312"/>
        <end position="2387"/>
    </location>
</feature>
<dbReference type="InterPro" id="IPR036291">
    <property type="entry name" value="NAD(P)-bd_dom_sf"/>
</dbReference>
<dbReference type="FunFam" id="3.40.50.12780:FF:000012">
    <property type="entry name" value="Non-ribosomal peptide synthetase"/>
    <property type="match status" value="1"/>
</dbReference>
<dbReference type="PROSITE" id="PS50075">
    <property type="entry name" value="CARRIER"/>
    <property type="match status" value="2"/>
</dbReference>
<dbReference type="InterPro" id="IPR020806">
    <property type="entry name" value="PKS_PP-bd"/>
</dbReference>
<dbReference type="EMBL" id="BAEN01000022">
    <property type="protein sequence ID" value="GAC13700.1"/>
    <property type="molecule type" value="Genomic_DNA"/>
</dbReference>
<dbReference type="SUPFAM" id="SSF52777">
    <property type="entry name" value="CoA-dependent acyltransferases"/>
    <property type="match status" value="2"/>
</dbReference>
<evidence type="ECO:0000313" key="7">
    <source>
        <dbReference type="Proteomes" id="UP000006334"/>
    </source>
</evidence>
<dbReference type="InterPro" id="IPR013968">
    <property type="entry name" value="PKS_KR"/>
</dbReference>
<dbReference type="InterPro" id="IPR010071">
    <property type="entry name" value="AA_adenyl_dom"/>
</dbReference>
<dbReference type="Gene3D" id="1.10.1200.10">
    <property type="entry name" value="ACP-like"/>
    <property type="match status" value="2"/>
</dbReference>
<keyword evidence="7" id="KW-1185">Reference proteome</keyword>
<dbReference type="SMART" id="SM00822">
    <property type="entry name" value="PKS_KR"/>
    <property type="match status" value="1"/>
</dbReference>
<dbReference type="InterPro" id="IPR045851">
    <property type="entry name" value="AMP-bd_C_sf"/>
</dbReference>
<dbReference type="PANTHER" id="PTHR45527:SF1">
    <property type="entry name" value="FATTY ACID SYNTHASE"/>
    <property type="match status" value="1"/>
</dbReference>
<dbReference type="InterPro" id="IPR020845">
    <property type="entry name" value="AMP-binding_CS"/>
</dbReference>
<protein>
    <recommendedName>
        <fullName evidence="5">Carrier domain-containing protein</fullName>
    </recommendedName>
</protein>
<gene>
    <name evidence="6" type="ORF">GLIP_1058</name>
</gene>
<dbReference type="PROSITE" id="PS00455">
    <property type="entry name" value="AMP_BINDING"/>
    <property type="match status" value="2"/>
</dbReference>
<dbReference type="GO" id="GO:0044550">
    <property type="term" value="P:secondary metabolite biosynthetic process"/>
    <property type="evidence" value="ECO:0007669"/>
    <property type="project" value="UniProtKB-ARBA"/>
</dbReference>
<dbReference type="InterPro" id="IPR001242">
    <property type="entry name" value="Condensation_dom"/>
</dbReference>
<dbReference type="Gene3D" id="3.30.300.30">
    <property type="match status" value="2"/>
</dbReference>
<dbReference type="RefSeq" id="WP_008843517.1">
    <property type="nucleotide sequence ID" value="NZ_BAEN01000022.1"/>
</dbReference>
<dbReference type="Gene3D" id="3.40.50.12780">
    <property type="entry name" value="N-terminal domain of ligase-like"/>
    <property type="match status" value="1"/>
</dbReference>
<dbReference type="InterPro" id="IPR009081">
    <property type="entry name" value="PP-bd_ACP"/>
</dbReference>
<comment type="caution">
    <text evidence="6">The sequence shown here is derived from an EMBL/GenBank/DDBJ whole genome shotgun (WGS) entry which is preliminary data.</text>
</comment>
<feature type="compositionally biased region" description="Basic and acidic residues" evidence="4">
    <location>
        <begin position="2387"/>
        <end position="2401"/>
    </location>
</feature>
<dbReference type="Pfam" id="PF00501">
    <property type="entry name" value="AMP-binding"/>
    <property type="match status" value="2"/>
</dbReference>
<accession>K6YQV2</accession>
<dbReference type="Pfam" id="PF13193">
    <property type="entry name" value="AMP-binding_C"/>
    <property type="match status" value="1"/>
</dbReference>
<dbReference type="Gene3D" id="3.40.50.720">
    <property type="entry name" value="NAD(P)-binding Rossmann-like Domain"/>
    <property type="match status" value="1"/>
</dbReference>